<evidence type="ECO:0000259" key="2">
    <source>
        <dbReference type="SMART" id="SM00939"/>
    </source>
</evidence>
<dbReference type="InterPro" id="IPR013736">
    <property type="entry name" value="Xaa-Pro_dipept_C"/>
</dbReference>
<dbReference type="InterPro" id="IPR005674">
    <property type="entry name" value="CocE/Ser_esterase"/>
</dbReference>
<proteinExistence type="predicted"/>
<feature type="domain" description="Xaa-Pro dipeptidyl-peptidase C-terminal" evidence="2">
    <location>
        <begin position="291"/>
        <end position="551"/>
    </location>
</feature>
<evidence type="ECO:0000256" key="1">
    <source>
        <dbReference type="ARBA" id="ARBA00022801"/>
    </source>
</evidence>
<dbReference type="Gene3D" id="3.40.50.1820">
    <property type="entry name" value="alpha/beta hydrolase"/>
    <property type="match status" value="1"/>
</dbReference>
<dbReference type="STRING" id="1219011.GCA_001895045_03996"/>
<dbReference type="Gene3D" id="1.10.3020.10">
    <property type="entry name" value="alpha-amino acid ester hydrolase ( Helical cap domain)"/>
    <property type="match status" value="1"/>
</dbReference>
<accession>A0A2X4UPP9</accession>
<dbReference type="KEGG" id="rcr:NCTC10994_03694"/>
<evidence type="ECO:0000313" key="3">
    <source>
        <dbReference type="EMBL" id="SQI37648.1"/>
    </source>
</evidence>
<dbReference type="SUPFAM" id="SSF49785">
    <property type="entry name" value="Galactose-binding domain-like"/>
    <property type="match status" value="1"/>
</dbReference>
<dbReference type="Pfam" id="PF02129">
    <property type="entry name" value="Peptidase_S15"/>
    <property type="match status" value="1"/>
</dbReference>
<dbReference type="InterPro" id="IPR008979">
    <property type="entry name" value="Galactose-bd-like_sf"/>
</dbReference>
<dbReference type="EC" id="3.1.1.84" evidence="3"/>
<organism evidence="3 4">
    <name type="scientific">Rhodococcus coprophilus</name>
    <dbReference type="NCBI Taxonomy" id="38310"/>
    <lineage>
        <taxon>Bacteria</taxon>
        <taxon>Bacillati</taxon>
        <taxon>Actinomycetota</taxon>
        <taxon>Actinomycetes</taxon>
        <taxon>Mycobacteriales</taxon>
        <taxon>Nocardiaceae</taxon>
        <taxon>Rhodococcus</taxon>
    </lineage>
</organism>
<dbReference type="Proteomes" id="UP000249091">
    <property type="component" value="Chromosome 1"/>
</dbReference>
<dbReference type="Pfam" id="PF08530">
    <property type="entry name" value="PepX_C"/>
    <property type="match status" value="1"/>
</dbReference>
<keyword evidence="4" id="KW-1185">Reference proteome</keyword>
<evidence type="ECO:0000313" key="4">
    <source>
        <dbReference type="Proteomes" id="UP000249091"/>
    </source>
</evidence>
<name>A0A2X4UPP9_9NOCA</name>
<protein>
    <submittedName>
        <fullName evidence="3">Hydrolase</fullName>
        <ecNumber evidence="3">3.1.1.84</ecNumber>
    </submittedName>
</protein>
<dbReference type="InterPro" id="IPR050585">
    <property type="entry name" value="Xaa-Pro_dipeptidyl-ppase/CocE"/>
</dbReference>
<dbReference type="EMBL" id="LS483468">
    <property type="protein sequence ID" value="SQI37648.1"/>
    <property type="molecule type" value="Genomic_DNA"/>
</dbReference>
<dbReference type="NCBIfam" id="TIGR00976">
    <property type="entry name" value="CocE_NonD"/>
    <property type="match status" value="1"/>
</dbReference>
<dbReference type="Gene3D" id="2.60.120.260">
    <property type="entry name" value="Galactose-binding domain-like"/>
    <property type="match status" value="1"/>
</dbReference>
<dbReference type="GO" id="GO:0008239">
    <property type="term" value="F:dipeptidyl-peptidase activity"/>
    <property type="evidence" value="ECO:0007669"/>
    <property type="project" value="InterPro"/>
</dbReference>
<dbReference type="InterPro" id="IPR000383">
    <property type="entry name" value="Xaa-Pro-like_dom"/>
</dbReference>
<dbReference type="AlphaFoldDB" id="A0A2X4UPP9"/>
<dbReference type="PANTHER" id="PTHR43056:SF10">
    <property type="entry name" value="COCE_NOND FAMILY, PUTATIVE (AFU_ORTHOLOGUE AFUA_7G00600)-RELATED"/>
    <property type="match status" value="1"/>
</dbReference>
<dbReference type="RefSeq" id="WP_072704742.1">
    <property type="nucleotide sequence ID" value="NZ_JAFBBL010000001.1"/>
</dbReference>
<gene>
    <name evidence="3" type="primary">cocE_4</name>
    <name evidence="3" type="ORF">NCTC10994_03694</name>
</gene>
<dbReference type="InterPro" id="IPR029058">
    <property type="entry name" value="AB_hydrolase_fold"/>
</dbReference>
<dbReference type="PANTHER" id="PTHR43056">
    <property type="entry name" value="PEPTIDASE S9 PROLYL OLIGOPEPTIDASE"/>
    <property type="match status" value="1"/>
</dbReference>
<sequence length="681" mass="76263">MQTVTSFPHSVRVIENTFITMPDGCRLSARIWLPDGAEDNPVPAVLEYIPYRHRDTTRARDELNHPYIAGHGYACVRVDLRGSGNSDGVLEDEYLPTEQDDACAVIEWLAQQPWCDGNVGMMGISWGGFNSLHVAAKRPPALKAIISASATDDLYVDNMHYMGGCLLSDNLSEATVMFAFNSMAPDPAIVGDRWRDMWHERLRGSGLWVEKWLEHQHRDEYWKRASVNENYADVACPVFAVGGWADGYTNAIFRLMENLDVPRKGLIGPWGHKYPHQGVPGPAIGFLQEVVRWWDYWLKGIDNGIMDEPMLRMWRQGSVPPHPRYPERPGKWIAEPSWPAPGIEDREYTLTRFGLDQGIDPDEAERRDLTMCSPLSLGMAGGKWASYAATPDLPSDQREEDGGALVFETEALSEPLDVVGLPTLDLEVSADKPVAMIAARLSDVAPDGQATRVTYGLLNLTHRDGSADPQPLEPGRRYRVRVKLNGMAQEFPAGHRIRLSLSTSYFPLVWPAPELATLTVTTGESRLRLPVRPPRDAEDAALPAFGEPEGAESSAVTLVEPGEHHWRTSRDLETGVTTLEIKDDRGESFVEDTGTTMRNATTEWFGFQGNDVESARGETRTVRYLGRGDWQTEVQTRTVLTSTPEDFVITAQLDAYEIDEIHGKRRVYSENWNREIPRLLV</sequence>
<dbReference type="SMART" id="SM00939">
    <property type="entry name" value="PepX_C"/>
    <property type="match status" value="1"/>
</dbReference>
<dbReference type="SUPFAM" id="SSF53474">
    <property type="entry name" value="alpha/beta-Hydrolases"/>
    <property type="match status" value="1"/>
</dbReference>
<keyword evidence="1 3" id="KW-0378">Hydrolase</keyword>
<reference evidence="3 4" key="1">
    <citation type="submission" date="2018-06" db="EMBL/GenBank/DDBJ databases">
        <authorList>
            <consortium name="Pathogen Informatics"/>
            <person name="Doyle S."/>
        </authorList>
    </citation>
    <scope>NUCLEOTIDE SEQUENCE [LARGE SCALE GENOMIC DNA]</scope>
    <source>
        <strain evidence="3 4">NCTC10994</strain>
    </source>
</reference>